<dbReference type="AlphaFoldDB" id="A0A1Z4BV82"/>
<feature type="transmembrane region" description="Helical" evidence="1">
    <location>
        <begin position="7"/>
        <end position="30"/>
    </location>
</feature>
<reference evidence="2 3" key="1">
    <citation type="submission" date="2017-06" db="EMBL/GenBank/DDBJ databases">
        <title>Genome Sequencing of the methanotroph Methylovulum psychrotolerants str. HV10-M2 isolated from a high-altitude environment.</title>
        <authorList>
            <person name="Mateos-Rivera A."/>
        </authorList>
    </citation>
    <scope>NUCLEOTIDE SEQUENCE [LARGE SCALE GENOMIC DNA]</scope>
    <source>
        <strain evidence="2 3">HV10_M2</strain>
    </source>
</reference>
<organism evidence="2 3">
    <name type="scientific">Methylovulum psychrotolerans</name>
    <dbReference type="NCBI Taxonomy" id="1704499"/>
    <lineage>
        <taxon>Bacteria</taxon>
        <taxon>Pseudomonadati</taxon>
        <taxon>Pseudomonadota</taxon>
        <taxon>Gammaproteobacteria</taxon>
        <taxon>Methylococcales</taxon>
        <taxon>Methylococcaceae</taxon>
        <taxon>Methylovulum</taxon>
    </lineage>
</organism>
<keyword evidence="1" id="KW-1133">Transmembrane helix</keyword>
<dbReference type="RefSeq" id="WP_088618089.1">
    <property type="nucleotide sequence ID" value="NZ_CP022129.1"/>
</dbReference>
<protein>
    <submittedName>
        <fullName evidence="2">Uncharacterized protein</fullName>
    </submittedName>
</protein>
<proteinExistence type="predicted"/>
<evidence type="ECO:0000256" key="1">
    <source>
        <dbReference type="SAM" id="Phobius"/>
    </source>
</evidence>
<name>A0A1Z4BV82_9GAMM</name>
<keyword evidence="1" id="KW-0812">Transmembrane</keyword>
<evidence type="ECO:0000313" key="3">
    <source>
        <dbReference type="Proteomes" id="UP000197019"/>
    </source>
</evidence>
<dbReference type="KEGG" id="mpsy:CEK71_03540"/>
<evidence type="ECO:0000313" key="2">
    <source>
        <dbReference type="EMBL" id="ASF45206.1"/>
    </source>
</evidence>
<feature type="transmembrane region" description="Helical" evidence="1">
    <location>
        <begin position="42"/>
        <end position="64"/>
    </location>
</feature>
<gene>
    <name evidence="2" type="ORF">CEK71_03540</name>
</gene>
<dbReference type="Proteomes" id="UP000197019">
    <property type="component" value="Chromosome"/>
</dbReference>
<dbReference type="EMBL" id="CP022129">
    <property type="protein sequence ID" value="ASF45206.1"/>
    <property type="molecule type" value="Genomic_DNA"/>
</dbReference>
<keyword evidence="1" id="KW-0472">Membrane</keyword>
<accession>A0A1Z4BV82</accession>
<sequence length="76" mass="8390">MKLKSILIVLLAGPFVTLAVVWLSMNFLTWFGGLDGLLAKGFVVLLGIIVVASVLLFYCAPWAVNRKATVFYKPKF</sequence>
<keyword evidence="3" id="KW-1185">Reference proteome</keyword>